<keyword evidence="5" id="KW-0963">Cytoplasm</keyword>
<gene>
    <name evidence="5" type="primary">coaE</name>
    <name evidence="7" type="ORF">G3570_06745</name>
</gene>
<dbReference type="Gene3D" id="3.40.50.300">
    <property type="entry name" value="P-loop containing nucleotide triphosphate hydrolases"/>
    <property type="match status" value="1"/>
</dbReference>
<keyword evidence="8" id="KW-1185">Reference proteome</keyword>
<dbReference type="GO" id="GO:0015937">
    <property type="term" value="P:coenzyme A biosynthetic process"/>
    <property type="evidence" value="ECO:0007669"/>
    <property type="project" value="UniProtKB-UniRule"/>
</dbReference>
<protein>
    <recommendedName>
        <fullName evidence="5 6">Dephospho-CoA kinase</fullName>
        <ecNumber evidence="5 6">2.7.1.24</ecNumber>
    </recommendedName>
    <alternativeName>
        <fullName evidence="5">Dephosphocoenzyme A kinase</fullName>
    </alternativeName>
</protein>
<dbReference type="PROSITE" id="PS51219">
    <property type="entry name" value="DPCK"/>
    <property type="match status" value="1"/>
</dbReference>
<dbReference type="GO" id="GO:0004140">
    <property type="term" value="F:dephospho-CoA kinase activity"/>
    <property type="evidence" value="ECO:0007669"/>
    <property type="project" value="UniProtKB-UniRule"/>
</dbReference>
<comment type="function">
    <text evidence="5">Catalyzes the phosphorylation of the 3'-hydroxyl group of dephosphocoenzyme A to form coenzyme A.</text>
</comment>
<evidence type="ECO:0000256" key="2">
    <source>
        <dbReference type="ARBA" id="ARBA00022741"/>
    </source>
</evidence>
<keyword evidence="5 7" id="KW-0808">Transferase</keyword>
<reference evidence="7 8" key="1">
    <citation type="submission" date="2020-02" db="EMBL/GenBank/DDBJ databases">
        <title>Balneolaceae bacterium YR4-1, complete genome.</title>
        <authorList>
            <person name="Li Y."/>
            <person name="Wu S."/>
        </authorList>
    </citation>
    <scope>NUCLEOTIDE SEQUENCE [LARGE SCALE GENOMIC DNA]</scope>
    <source>
        <strain evidence="7 8">YR4-1</strain>
    </source>
</reference>
<evidence type="ECO:0000256" key="6">
    <source>
        <dbReference type="NCBIfam" id="TIGR00152"/>
    </source>
</evidence>
<dbReference type="GO" id="GO:0005737">
    <property type="term" value="C:cytoplasm"/>
    <property type="evidence" value="ECO:0007669"/>
    <property type="project" value="UniProtKB-SubCell"/>
</dbReference>
<feature type="binding site" evidence="5">
    <location>
        <begin position="11"/>
        <end position="16"/>
    </location>
    <ligand>
        <name>ATP</name>
        <dbReference type="ChEBI" id="CHEBI:30616"/>
    </ligand>
</feature>
<dbReference type="AlphaFoldDB" id="A0A6M1SU17"/>
<evidence type="ECO:0000256" key="4">
    <source>
        <dbReference type="ARBA" id="ARBA00022993"/>
    </source>
</evidence>
<dbReference type="CDD" id="cd02022">
    <property type="entry name" value="DPCK"/>
    <property type="match status" value="1"/>
</dbReference>
<dbReference type="SUPFAM" id="SSF52540">
    <property type="entry name" value="P-loop containing nucleoside triphosphate hydrolases"/>
    <property type="match status" value="1"/>
</dbReference>
<dbReference type="EC" id="2.7.1.24" evidence="5 6"/>
<comment type="pathway">
    <text evidence="5">Cofactor biosynthesis; coenzyme A biosynthesis; CoA from (R)-pantothenate: step 5/5.</text>
</comment>
<dbReference type="Pfam" id="PF01121">
    <property type="entry name" value="CoaE"/>
    <property type="match status" value="1"/>
</dbReference>
<evidence type="ECO:0000256" key="5">
    <source>
        <dbReference type="HAMAP-Rule" id="MF_00376"/>
    </source>
</evidence>
<keyword evidence="4 5" id="KW-0173">Coenzyme A biosynthesis</keyword>
<dbReference type="UniPathway" id="UPA00241">
    <property type="reaction ID" value="UER00356"/>
</dbReference>
<comment type="caution">
    <text evidence="7">The sequence shown here is derived from an EMBL/GenBank/DDBJ whole genome shotgun (WGS) entry which is preliminary data.</text>
</comment>
<comment type="catalytic activity">
    <reaction evidence="5">
        <text>3'-dephospho-CoA + ATP = ADP + CoA + H(+)</text>
        <dbReference type="Rhea" id="RHEA:18245"/>
        <dbReference type="ChEBI" id="CHEBI:15378"/>
        <dbReference type="ChEBI" id="CHEBI:30616"/>
        <dbReference type="ChEBI" id="CHEBI:57287"/>
        <dbReference type="ChEBI" id="CHEBI:57328"/>
        <dbReference type="ChEBI" id="CHEBI:456216"/>
        <dbReference type="EC" id="2.7.1.24"/>
    </reaction>
</comment>
<accession>A0A6M1SU17</accession>
<dbReference type="PANTHER" id="PTHR10695">
    <property type="entry name" value="DEPHOSPHO-COA KINASE-RELATED"/>
    <property type="match status" value="1"/>
</dbReference>
<evidence type="ECO:0000256" key="3">
    <source>
        <dbReference type="ARBA" id="ARBA00022840"/>
    </source>
</evidence>
<dbReference type="EMBL" id="JAALLT010000002">
    <property type="protein sequence ID" value="NGP76322.1"/>
    <property type="molecule type" value="Genomic_DNA"/>
</dbReference>
<proteinExistence type="inferred from homology"/>
<dbReference type="RefSeq" id="WP_165140568.1">
    <property type="nucleotide sequence ID" value="NZ_JAALLT010000002.1"/>
</dbReference>
<dbReference type="NCBIfam" id="TIGR00152">
    <property type="entry name" value="dephospho-CoA kinase"/>
    <property type="match status" value="1"/>
</dbReference>
<evidence type="ECO:0000313" key="7">
    <source>
        <dbReference type="EMBL" id="NGP76322.1"/>
    </source>
</evidence>
<dbReference type="InterPro" id="IPR027417">
    <property type="entry name" value="P-loop_NTPase"/>
</dbReference>
<keyword evidence="5 7" id="KW-0418">Kinase</keyword>
<dbReference type="GO" id="GO:0005524">
    <property type="term" value="F:ATP binding"/>
    <property type="evidence" value="ECO:0007669"/>
    <property type="project" value="UniProtKB-UniRule"/>
</dbReference>
<dbReference type="Proteomes" id="UP000473278">
    <property type="component" value="Unassembled WGS sequence"/>
</dbReference>
<dbReference type="InterPro" id="IPR001977">
    <property type="entry name" value="Depp_CoAkinase"/>
</dbReference>
<dbReference type="HAMAP" id="MF_00376">
    <property type="entry name" value="Dephospho_CoA_kinase"/>
    <property type="match status" value="1"/>
</dbReference>
<evidence type="ECO:0000256" key="1">
    <source>
        <dbReference type="ARBA" id="ARBA00009018"/>
    </source>
</evidence>
<keyword evidence="2 5" id="KW-0547">Nucleotide-binding</keyword>
<evidence type="ECO:0000313" key="8">
    <source>
        <dbReference type="Proteomes" id="UP000473278"/>
    </source>
</evidence>
<keyword evidence="3 5" id="KW-0067">ATP-binding</keyword>
<organism evidence="7 8">
    <name type="scientific">Halalkalibaculum roseum</name>
    <dbReference type="NCBI Taxonomy" id="2709311"/>
    <lineage>
        <taxon>Bacteria</taxon>
        <taxon>Pseudomonadati</taxon>
        <taxon>Balneolota</taxon>
        <taxon>Balneolia</taxon>
        <taxon>Balneolales</taxon>
        <taxon>Balneolaceae</taxon>
        <taxon>Halalkalibaculum</taxon>
    </lineage>
</organism>
<comment type="subcellular location">
    <subcellularLocation>
        <location evidence="5">Cytoplasm</location>
    </subcellularLocation>
</comment>
<name>A0A6M1SU17_9BACT</name>
<sequence>MVRVGVTGGIGSGKTAFCNILKKHGAYVLNADDLAKKIMAEDPAVKEELVDTFGRDSYKKDGRLNREYLAEQAFQNDRVEELNNIVHPRIPLKTEEIMEKAEQAGYEVFVYEAALLLQNLRPNHLDYIILLLADKEKRIGRVQQRDKVNKELVVDRMEHQQDFSTLKHLADIVIENNGSLQELEEKAERIYYDILTG</sequence>
<comment type="similarity">
    <text evidence="1 5">Belongs to the CoaE family.</text>
</comment>
<dbReference type="PANTHER" id="PTHR10695:SF46">
    <property type="entry name" value="BIFUNCTIONAL COENZYME A SYNTHASE-RELATED"/>
    <property type="match status" value="1"/>
</dbReference>